<dbReference type="NCBIfam" id="NF033441">
    <property type="entry name" value="BREX_BrxC"/>
    <property type="match status" value="1"/>
</dbReference>
<dbReference type="EMBL" id="CP118988">
    <property type="protein sequence ID" value="WED77837.1"/>
    <property type="molecule type" value="Genomic_DNA"/>
</dbReference>
<dbReference type="SUPFAM" id="SSF52540">
    <property type="entry name" value="P-loop containing nucleoside triphosphate hydrolases"/>
    <property type="match status" value="1"/>
</dbReference>
<evidence type="ECO:0000313" key="1">
    <source>
        <dbReference type="EMBL" id="WED77837.1"/>
    </source>
</evidence>
<accession>A0AAX3NWU8</accession>
<name>A0AAX3NWU8_9GAMM</name>
<dbReference type="Proteomes" id="UP001213721">
    <property type="component" value="Chromosome"/>
</dbReference>
<protein>
    <submittedName>
        <fullName evidence="1">BREX system P-loop protein BrxC</fullName>
    </submittedName>
</protein>
<dbReference type="RefSeq" id="WP_270796656.1">
    <property type="nucleotide sequence ID" value="NZ_CP118988.1"/>
</dbReference>
<dbReference type="InterPro" id="IPR027417">
    <property type="entry name" value="P-loop_NTPase"/>
</dbReference>
<evidence type="ECO:0000313" key="2">
    <source>
        <dbReference type="Proteomes" id="UP001213721"/>
    </source>
</evidence>
<dbReference type="InterPro" id="IPR047679">
    <property type="entry name" value="BREX_BrxC"/>
</dbReference>
<reference evidence="1" key="1">
    <citation type="submission" date="2023-02" db="EMBL/GenBank/DDBJ databases">
        <title>The sequence of Aeromonas allosaccharophila K520.</title>
        <authorList>
            <person name="Luo X."/>
        </authorList>
    </citation>
    <scope>NUCLEOTIDE SEQUENCE</scope>
    <source>
        <strain evidence="1">K520</strain>
    </source>
</reference>
<organism evidence="1 2">
    <name type="scientific">Aeromonas allosaccharophila</name>
    <dbReference type="NCBI Taxonomy" id="656"/>
    <lineage>
        <taxon>Bacteria</taxon>
        <taxon>Pseudomonadati</taxon>
        <taxon>Pseudomonadota</taxon>
        <taxon>Gammaproteobacteria</taxon>
        <taxon>Aeromonadales</taxon>
        <taxon>Aeromonadaceae</taxon>
        <taxon>Aeromonas</taxon>
    </lineage>
</organism>
<dbReference type="AlphaFoldDB" id="A0AAX3NWU8"/>
<proteinExistence type="predicted"/>
<sequence>MLNREIYSNDPLQSELANNGVAVVNDDQSAESFATLRYELKTFVCDGAYEAGMQKILAAYLSKLEAKVEQSGVWISGFYGSGKSHLAKMLRTFWTNQRFSDGADPLSLADLPAGIREQFAKLTQFSHQYQGLHAASGTLGAGKRGNVRLAFLSIIFKSVGLPEQYHLARFVMWLKSQGVLDAVQQYVRLHGKAAADQDPWQRELRNLYVSPVMAQALLPHFADLATNAPDMSKVLRAQFPEVKDITNDEMVDAVMDALERNGQLPLTLIVLDEVQQYVGGDEDRAFDVQEVIETCCKASRFKSRLLFVATGQSALSDTPNLQRLMGRFVVTVQLADTDVDAVIRKVILQKKESAKGAVEDLIQKNLGEISRHLRGSKFEHQRDDEQWMVADYPLLPVRRRFWEKLLPALDKTGTGSQLRNQLRITHEATRYGAEKPLGCLIPADFIYDQIVNDLVNSGVVGQEIYAEIGKFKDGSPEEILQGRILSLILMVSKLPSEIDYGIHASAETLADLLIEDLENEKHDLRPRVNAALQALEKASLIMAVQSASGIEYRLQTAESQAWYDMYRQQQAELRADPARLDGLRNQLVHTIVRKLVSQVRLTQGQVAEGRTLNVAFDDELPKDAQEKLYVWAPALPERQIQELARADSADNGTLYLYIPSDRKSTLNAAIVEKQAATMTLDVKQNAVMTEAGKEARAAMMSSQRNAEAEVKRLTAEMEGMMWLRLSGGSEVGGDTLVAQLQAGAETASVRLYRNFDMADHKEWAKVYTRASQGDADALEAIGHQGEAQNHPVCREIRKFIGVMKTGSEVREHFGKAPYGWSRDAIDGALFAMLAAGVLKASDAKLNATDARSLERAQVGPTHFRPETATIGKVQLIKVRSLINSLGVSCNAGEESSKLADALQQAKALARRLGGEAPLPLPPSTQRLDELLILSGNDQLLAAFEGKEALQAEYESWKAQLELVAERKEQWDNLQGLLPYCRELAVFAELNQECEALRAGRTLLQSPSPVQPLINKAIDALRNTIMAHCDRYEQEYQACYRELDSDPSWAKLAGDQQSQLLTKHGIAKLPALKLGSLHEVQQSLDNCSWQGWNDRISALTSYFDKALSDAVTLLKPKVRHISLPKPLIESEQDLKAWLAQVEDQVRSELAQGNPVRVS</sequence>
<gene>
    <name evidence="1" type="primary">brxC</name>
    <name evidence="1" type="ORF">PYU98_06325</name>
</gene>